<dbReference type="InterPro" id="IPR000792">
    <property type="entry name" value="Tscrpt_reg_LuxR_C"/>
</dbReference>
<evidence type="ECO:0000259" key="4">
    <source>
        <dbReference type="PROSITE" id="PS50043"/>
    </source>
</evidence>
<keyword evidence="6" id="KW-1185">Reference proteome</keyword>
<dbReference type="CDD" id="cd06170">
    <property type="entry name" value="LuxR_C_like"/>
    <property type="match status" value="1"/>
</dbReference>
<dbReference type="Pfam" id="PF00196">
    <property type="entry name" value="GerE"/>
    <property type="match status" value="1"/>
</dbReference>
<gene>
    <name evidence="5" type="ORF">GCM10010274_42480</name>
</gene>
<reference evidence="5" key="2">
    <citation type="submission" date="2020-09" db="EMBL/GenBank/DDBJ databases">
        <authorList>
            <person name="Sun Q."/>
            <person name="Ohkuma M."/>
        </authorList>
    </citation>
    <scope>NUCLEOTIDE SEQUENCE</scope>
    <source>
        <strain evidence="5">JCM 4391</strain>
    </source>
</reference>
<keyword evidence="2" id="KW-0067">ATP-binding</keyword>
<keyword evidence="1" id="KW-0547">Nucleotide-binding</keyword>
<dbReference type="PROSITE" id="PS50043">
    <property type="entry name" value="HTH_LUXR_2"/>
    <property type="match status" value="1"/>
</dbReference>
<organism evidence="5 6">
    <name type="scientific">Streptomyces lavendofoliae</name>
    <dbReference type="NCBI Taxonomy" id="67314"/>
    <lineage>
        <taxon>Bacteria</taxon>
        <taxon>Bacillati</taxon>
        <taxon>Actinomycetota</taxon>
        <taxon>Actinomycetes</taxon>
        <taxon>Kitasatosporales</taxon>
        <taxon>Streptomycetaceae</taxon>
        <taxon>Streptomyces</taxon>
    </lineage>
</organism>
<dbReference type="Pfam" id="PF13191">
    <property type="entry name" value="AAA_16"/>
    <property type="match status" value="1"/>
</dbReference>
<dbReference type="InterPro" id="IPR016032">
    <property type="entry name" value="Sig_transdc_resp-reg_C-effctor"/>
</dbReference>
<dbReference type="EMBL" id="BMTP01000011">
    <property type="protein sequence ID" value="GGU49411.1"/>
    <property type="molecule type" value="Genomic_DNA"/>
</dbReference>
<dbReference type="Proteomes" id="UP000636661">
    <property type="component" value="Unassembled WGS sequence"/>
</dbReference>
<dbReference type="GO" id="GO:0004016">
    <property type="term" value="F:adenylate cyclase activity"/>
    <property type="evidence" value="ECO:0007669"/>
    <property type="project" value="TreeGrafter"/>
</dbReference>
<dbReference type="GO" id="GO:0005524">
    <property type="term" value="F:ATP binding"/>
    <property type="evidence" value="ECO:0007669"/>
    <property type="project" value="UniProtKB-KW"/>
</dbReference>
<dbReference type="GO" id="GO:0003677">
    <property type="term" value="F:DNA binding"/>
    <property type="evidence" value="ECO:0007669"/>
    <property type="project" value="InterPro"/>
</dbReference>
<dbReference type="PRINTS" id="PR00038">
    <property type="entry name" value="HTHLUXR"/>
</dbReference>
<dbReference type="SMART" id="SM00421">
    <property type="entry name" value="HTH_LUXR"/>
    <property type="match status" value="1"/>
</dbReference>
<dbReference type="PANTHER" id="PTHR16305">
    <property type="entry name" value="TESTICULAR SOLUBLE ADENYLYL CYCLASE"/>
    <property type="match status" value="1"/>
</dbReference>
<dbReference type="SUPFAM" id="SSF46894">
    <property type="entry name" value="C-terminal effector domain of the bipartite response regulators"/>
    <property type="match status" value="1"/>
</dbReference>
<sequence length="931" mass="97505">MLLERDEVWGAGAVAAAAARAGSGRWMLLAAEAGMGRTVALDAIVGRQAADGAMRVGRARCVPEESAFPFGLVRQVFPEDAGIPFSVPSGPDEQRVFHRLVTRLAESAAERPVLLAVDDLHHADEPSRRWIGYLARRIAGLPVLLVATECLDQCDPTPLPPATGTAVALRPLSAPAVTRIARAAGLGAEQAATCVEAGAGNPALVRALVADLAEGPLPRPATAPARSRYRDTVADWLRHRADPRSRHVCLALAVAAQGDAPAAPGLLDQVADLCPHRRPPSARSVRRLGRLLRHPLAREAVLAAAEPGEAAALHARIAGLLDEGGAPATAVASRLLHVDRPGEGWMARSLAEAAEEAARSGRVAEATAYLRHALSGPLPPARRAGLTLRLGALELPHSATAGIRRLRTGLELHTDVRDRAAAAPALSAALVAGRRTGTALSVLHQAGRGTDDDELVQVLQTLAALISSHDAVAWRGAVARLHVLAPTAPVTIEPLVCGLITEYEAGAGLCSAAEALGRVRQRLAAPVDPRLRTAWLGSAATLLQWADHLPEARDLADTYLPPAPAPPDLTDAGTQCLLSVRAEAALWAGDFDRVVTENAPLVAASAGQGVRLPHLAAMVATAHLEAGRRDEAWEVLAGPGPSGTDSSWEWNELRHARALLHAADGDWQAALDDHLACGAGQSARDFVAPFATPWRSGAAFALVRLGRRREAREFAEEELRHARTWGTARTVGRALRAYAAAVGGRLAVDSLTEAAELLRRGPAPVELVETLVDLGRARIEAGNGRKGRDALREAHAVALGTAVPAEAPGTGGPAPTGRLTGLVEEALREGRVRGGSRARTGCPALTAAERRVVELAASGQTNAQICAALHLTRRTVETHLTSAYRKLAVTRRTQLAAVLAREAEHTGAPLPSPGTQAGQGEGRGRGVLRRA</sequence>
<dbReference type="GO" id="GO:0005737">
    <property type="term" value="C:cytoplasm"/>
    <property type="evidence" value="ECO:0007669"/>
    <property type="project" value="TreeGrafter"/>
</dbReference>
<dbReference type="InterPro" id="IPR041664">
    <property type="entry name" value="AAA_16"/>
</dbReference>
<evidence type="ECO:0000313" key="5">
    <source>
        <dbReference type="EMBL" id="GGU49411.1"/>
    </source>
</evidence>
<dbReference type="Gene3D" id="1.10.10.10">
    <property type="entry name" value="Winged helix-like DNA-binding domain superfamily/Winged helix DNA-binding domain"/>
    <property type="match status" value="1"/>
</dbReference>
<evidence type="ECO:0000256" key="3">
    <source>
        <dbReference type="SAM" id="MobiDB-lite"/>
    </source>
</evidence>
<comment type="caution">
    <text evidence="5">The sequence shown here is derived from an EMBL/GenBank/DDBJ whole genome shotgun (WGS) entry which is preliminary data.</text>
</comment>
<dbReference type="InterPro" id="IPR036388">
    <property type="entry name" value="WH-like_DNA-bd_sf"/>
</dbReference>
<evidence type="ECO:0000313" key="6">
    <source>
        <dbReference type="Proteomes" id="UP000636661"/>
    </source>
</evidence>
<dbReference type="AlphaFoldDB" id="A0A918HZU9"/>
<protein>
    <recommendedName>
        <fullName evidence="4">HTH luxR-type domain-containing protein</fullName>
    </recommendedName>
</protein>
<dbReference type="PANTHER" id="PTHR16305:SF35">
    <property type="entry name" value="TRANSCRIPTIONAL ACTIVATOR DOMAIN"/>
    <property type="match status" value="1"/>
</dbReference>
<evidence type="ECO:0000256" key="1">
    <source>
        <dbReference type="ARBA" id="ARBA00022741"/>
    </source>
</evidence>
<feature type="region of interest" description="Disordered" evidence="3">
    <location>
        <begin position="903"/>
        <end position="931"/>
    </location>
</feature>
<accession>A0A918HZU9</accession>
<proteinExistence type="predicted"/>
<dbReference type="RefSeq" id="WP_189552486.1">
    <property type="nucleotide sequence ID" value="NZ_BMTP01000011.1"/>
</dbReference>
<reference evidence="5" key="1">
    <citation type="journal article" date="2014" name="Int. J. Syst. Evol. Microbiol.">
        <title>Complete genome sequence of Corynebacterium casei LMG S-19264T (=DSM 44701T), isolated from a smear-ripened cheese.</title>
        <authorList>
            <consortium name="US DOE Joint Genome Institute (JGI-PGF)"/>
            <person name="Walter F."/>
            <person name="Albersmeier A."/>
            <person name="Kalinowski J."/>
            <person name="Ruckert C."/>
        </authorList>
    </citation>
    <scope>NUCLEOTIDE SEQUENCE</scope>
    <source>
        <strain evidence="5">JCM 4391</strain>
    </source>
</reference>
<evidence type="ECO:0000256" key="2">
    <source>
        <dbReference type="ARBA" id="ARBA00022840"/>
    </source>
</evidence>
<feature type="domain" description="HTH luxR-type" evidence="4">
    <location>
        <begin position="838"/>
        <end position="903"/>
    </location>
</feature>
<name>A0A918HZU9_9ACTN</name>
<dbReference type="GO" id="GO:0006355">
    <property type="term" value="P:regulation of DNA-templated transcription"/>
    <property type="evidence" value="ECO:0007669"/>
    <property type="project" value="InterPro"/>
</dbReference>